<name>A0A183BCH6_9TREM</name>
<evidence type="ECO:0000313" key="9">
    <source>
        <dbReference type="Proteomes" id="UP000272942"/>
    </source>
</evidence>
<reference evidence="10" key="1">
    <citation type="submission" date="2016-06" db="UniProtKB">
        <authorList>
            <consortium name="WormBaseParasite"/>
        </authorList>
    </citation>
    <scope>IDENTIFICATION</scope>
</reference>
<dbReference type="PRINTS" id="PR00237">
    <property type="entry name" value="GPCRRHODOPSN"/>
</dbReference>
<dbReference type="InterPro" id="IPR000276">
    <property type="entry name" value="GPCR_Rhodpsn"/>
</dbReference>
<gene>
    <name evidence="8" type="ORF">ECPE_LOCUS16911</name>
</gene>
<dbReference type="PROSITE" id="PS50262">
    <property type="entry name" value="G_PROTEIN_RECEP_F1_2"/>
    <property type="match status" value="1"/>
</dbReference>
<dbReference type="GO" id="GO:0016020">
    <property type="term" value="C:membrane"/>
    <property type="evidence" value="ECO:0007669"/>
    <property type="project" value="UniProtKB-SubCell"/>
</dbReference>
<feature type="transmembrane region" description="Helical" evidence="6">
    <location>
        <begin position="26"/>
        <end position="46"/>
    </location>
</feature>
<dbReference type="InterPro" id="IPR017452">
    <property type="entry name" value="GPCR_Rhodpsn_7TM"/>
</dbReference>
<feature type="transmembrane region" description="Helical" evidence="6">
    <location>
        <begin position="382"/>
        <end position="405"/>
    </location>
</feature>
<keyword evidence="4 6" id="KW-0472">Membrane</keyword>
<comment type="subcellular location">
    <subcellularLocation>
        <location evidence="1">Membrane</location>
    </subcellularLocation>
</comment>
<dbReference type="OrthoDB" id="10011262at2759"/>
<feature type="domain" description="G-protein coupled receptors family 1 profile" evidence="7">
    <location>
        <begin position="38"/>
        <end position="441"/>
    </location>
</feature>
<accession>A0A183BCH6</accession>
<dbReference type="PANTHER" id="PTHR46641">
    <property type="entry name" value="FMRFAMIDE RECEPTOR-RELATED"/>
    <property type="match status" value="1"/>
</dbReference>
<evidence type="ECO:0000256" key="4">
    <source>
        <dbReference type="ARBA" id="ARBA00023136"/>
    </source>
</evidence>
<feature type="transmembrane region" description="Helical" evidence="6">
    <location>
        <begin position="58"/>
        <end position="78"/>
    </location>
</feature>
<evidence type="ECO:0000259" key="7">
    <source>
        <dbReference type="PROSITE" id="PS50262"/>
    </source>
</evidence>
<evidence type="ECO:0000313" key="10">
    <source>
        <dbReference type="WBParaSite" id="ECPE_0001695401-mRNA-1"/>
    </source>
</evidence>
<keyword evidence="9" id="KW-1185">Reference proteome</keyword>
<dbReference type="Pfam" id="PF00001">
    <property type="entry name" value="7tm_1"/>
    <property type="match status" value="1"/>
</dbReference>
<feature type="transmembrane region" description="Helical" evidence="6">
    <location>
        <begin position="98"/>
        <end position="117"/>
    </location>
</feature>
<evidence type="ECO:0000256" key="1">
    <source>
        <dbReference type="ARBA" id="ARBA00004370"/>
    </source>
</evidence>
<evidence type="ECO:0000256" key="5">
    <source>
        <dbReference type="SAM" id="MobiDB-lite"/>
    </source>
</evidence>
<protein>
    <submittedName>
        <fullName evidence="10">G_PROTEIN_RECEP_F1_2 domain-containing protein</fullName>
    </submittedName>
</protein>
<feature type="compositionally biased region" description="Basic and acidic residues" evidence="5">
    <location>
        <begin position="334"/>
        <end position="348"/>
    </location>
</feature>
<dbReference type="PANTHER" id="PTHR46641:SF2">
    <property type="entry name" value="FMRFAMIDE RECEPTOR"/>
    <property type="match status" value="1"/>
</dbReference>
<sequence length="460" mass="52612">MRTQYLYDLDEWKAVHEVVRLVCFRILIPCVCVIGITTNVMNIAVLARPRMRSSTNMYLLALAICDFIYGCVLAVMSLRTIRFLESSFAYMNTMPFQMAVGNFCSNTAAWLTCAFTIERFIAISSPILARKICTRKRCKWIITVIILFTFLITVPDFFKIEVKLASPRRAPTDNCSDTGDDIQSELGARSIHLPYILTESDFGKKLRNIGWSIILIVLVFIIPLTLLTVFNGLLIRSVVKTSLKRKHLNVTSKWAGISTARHYSNARYHSNWMRQVTLRTSIHKSDDTSIETPSKHKQYIQATDEGLSTNMSTFTYPTLADDRVHPQNSFSDSGNKHVEELEHEDGTSRKSSIMGHRSFNGDRIKWVRRGGPRLSERHRITVMLIVVVVTFCIFTMPSAIILLAAELHTRDNGVRDIKFRIAGNFVNLALAINSSLNFFLYSWLSMRFRRTFHALIKCRE</sequence>
<feature type="region of interest" description="Disordered" evidence="5">
    <location>
        <begin position="325"/>
        <end position="354"/>
    </location>
</feature>
<feature type="transmembrane region" description="Helical" evidence="6">
    <location>
        <begin position="209"/>
        <end position="235"/>
    </location>
</feature>
<dbReference type="SMART" id="SM01381">
    <property type="entry name" value="7TM_GPCR_Srsx"/>
    <property type="match status" value="1"/>
</dbReference>
<dbReference type="WBParaSite" id="ECPE_0001695401-mRNA-1">
    <property type="protein sequence ID" value="ECPE_0001695401-mRNA-1"/>
    <property type="gene ID" value="ECPE_0001695401"/>
</dbReference>
<organism evidence="10">
    <name type="scientific">Echinostoma caproni</name>
    <dbReference type="NCBI Taxonomy" id="27848"/>
    <lineage>
        <taxon>Eukaryota</taxon>
        <taxon>Metazoa</taxon>
        <taxon>Spiralia</taxon>
        <taxon>Lophotrochozoa</taxon>
        <taxon>Platyhelminthes</taxon>
        <taxon>Trematoda</taxon>
        <taxon>Digenea</taxon>
        <taxon>Plagiorchiida</taxon>
        <taxon>Echinostomata</taxon>
        <taxon>Echinostomatoidea</taxon>
        <taxon>Echinostomatidae</taxon>
        <taxon>Echinostoma</taxon>
    </lineage>
</organism>
<dbReference type="AlphaFoldDB" id="A0A183BCH6"/>
<feature type="transmembrane region" description="Helical" evidence="6">
    <location>
        <begin position="138"/>
        <end position="158"/>
    </location>
</feature>
<feature type="transmembrane region" description="Helical" evidence="6">
    <location>
        <begin position="425"/>
        <end position="444"/>
    </location>
</feature>
<evidence type="ECO:0000256" key="3">
    <source>
        <dbReference type="ARBA" id="ARBA00022989"/>
    </source>
</evidence>
<proteinExistence type="predicted"/>
<keyword evidence="2 6" id="KW-0812">Transmembrane</keyword>
<dbReference type="CDD" id="cd14978">
    <property type="entry name" value="7tmA_FMRFamide_R-like"/>
    <property type="match status" value="1"/>
</dbReference>
<evidence type="ECO:0000256" key="2">
    <source>
        <dbReference type="ARBA" id="ARBA00022692"/>
    </source>
</evidence>
<dbReference type="Proteomes" id="UP000272942">
    <property type="component" value="Unassembled WGS sequence"/>
</dbReference>
<dbReference type="GO" id="GO:0004930">
    <property type="term" value="F:G protein-coupled receptor activity"/>
    <property type="evidence" value="ECO:0007669"/>
    <property type="project" value="InterPro"/>
</dbReference>
<dbReference type="InterPro" id="IPR052954">
    <property type="entry name" value="GPCR-Ligand_Int"/>
</dbReference>
<evidence type="ECO:0000313" key="8">
    <source>
        <dbReference type="EMBL" id="VDP94185.1"/>
    </source>
</evidence>
<evidence type="ECO:0000256" key="6">
    <source>
        <dbReference type="SAM" id="Phobius"/>
    </source>
</evidence>
<dbReference type="EMBL" id="UZAN01066490">
    <property type="protein sequence ID" value="VDP94185.1"/>
    <property type="molecule type" value="Genomic_DNA"/>
</dbReference>
<dbReference type="Gene3D" id="1.20.1070.10">
    <property type="entry name" value="Rhodopsin 7-helix transmembrane proteins"/>
    <property type="match status" value="1"/>
</dbReference>
<keyword evidence="3 6" id="KW-1133">Transmembrane helix</keyword>
<dbReference type="SUPFAM" id="SSF81321">
    <property type="entry name" value="Family A G protein-coupled receptor-like"/>
    <property type="match status" value="1"/>
</dbReference>
<reference evidence="8 9" key="2">
    <citation type="submission" date="2018-11" db="EMBL/GenBank/DDBJ databases">
        <authorList>
            <consortium name="Pathogen Informatics"/>
        </authorList>
    </citation>
    <scope>NUCLEOTIDE SEQUENCE [LARGE SCALE GENOMIC DNA]</scope>
    <source>
        <strain evidence="8 9">Egypt</strain>
    </source>
</reference>